<dbReference type="OrthoDB" id="5985609at2"/>
<dbReference type="Proteomes" id="UP000308149">
    <property type="component" value="Chromosome"/>
</dbReference>
<evidence type="ECO:0000313" key="1">
    <source>
        <dbReference type="EMBL" id="QDA57031.1"/>
    </source>
</evidence>
<accession>A0A5B7ZP83</accession>
<dbReference type="Gene3D" id="3.30.110.170">
    <property type="entry name" value="Protein of unknown function (DUF541), domain 1"/>
    <property type="match status" value="1"/>
</dbReference>
<organism evidence="1 2">
    <name type="scientific">Thermomonas aquatica</name>
    <dbReference type="NCBI Taxonomy" id="2202149"/>
    <lineage>
        <taxon>Bacteria</taxon>
        <taxon>Pseudomonadati</taxon>
        <taxon>Pseudomonadota</taxon>
        <taxon>Gammaproteobacteria</taxon>
        <taxon>Lysobacterales</taxon>
        <taxon>Lysobacteraceae</taxon>
        <taxon>Thermomonas</taxon>
    </lineage>
</organism>
<reference evidence="1 2" key="1">
    <citation type="submission" date="2019-06" db="EMBL/GenBank/DDBJ databases">
        <title>Thermomonas aquatica sp. nov., isolated from an industrial wastewater treatment plant.</title>
        <authorList>
            <person name="Jeon J.H."/>
            <person name="Park D.-S."/>
        </authorList>
    </citation>
    <scope>NUCLEOTIDE SEQUENCE [LARGE SCALE GENOMIC DNA]</scope>
    <source>
        <strain evidence="1 2">SY21</strain>
    </source>
</reference>
<keyword evidence="2" id="KW-1185">Reference proteome</keyword>
<dbReference type="InterPro" id="IPR007497">
    <property type="entry name" value="SIMPL/DUF541"/>
</dbReference>
<evidence type="ECO:0000313" key="2">
    <source>
        <dbReference type="Proteomes" id="UP000308149"/>
    </source>
</evidence>
<dbReference type="PANTHER" id="PTHR34387:SF2">
    <property type="entry name" value="SLR1258 PROTEIN"/>
    <property type="match status" value="1"/>
</dbReference>
<gene>
    <name evidence="1" type="ORF">FHQ07_06725</name>
</gene>
<name>A0A5B7ZP83_9GAMM</name>
<dbReference type="GO" id="GO:0006974">
    <property type="term" value="P:DNA damage response"/>
    <property type="evidence" value="ECO:0007669"/>
    <property type="project" value="TreeGrafter"/>
</dbReference>
<proteinExistence type="predicted"/>
<dbReference type="InterPro" id="IPR052022">
    <property type="entry name" value="26kDa_periplasmic_antigen"/>
</dbReference>
<dbReference type="Gene3D" id="3.30.70.2970">
    <property type="entry name" value="Protein of unknown function (DUF541), domain 2"/>
    <property type="match status" value="1"/>
</dbReference>
<protein>
    <submittedName>
        <fullName evidence="1">DUF541 domain-containing protein</fullName>
    </submittedName>
</protein>
<sequence>MDLQGGRVMKRIVFVSMLLLATVNVQAQSIGGSPFIAVHGKAKAEVVPDVFPLEITLKDTSLDAARSQALIEGHAQSILRAVKQMKLPDADVTVSNLSISPEYRYDREAEKQVFVGNVYQRRIKLRFHKLPDLAKMIEALPDAKEVQINTGEFETSRADDVRRSLMAKAVEDAKSTGQVMAKAVGKRLGDVHNVSNQGFNVRYVEGGDDGAPVVFDTPRAIDVVSVSGSRASAPVALREGRIELQQDVYIIYTLVD</sequence>
<dbReference type="EMBL" id="CP040871">
    <property type="protein sequence ID" value="QDA57031.1"/>
    <property type="molecule type" value="Genomic_DNA"/>
</dbReference>
<dbReference type="KEGG" id="thes:FHQ07_06725"/>
<dbReference type="AlphaFoldDB" id="A0A5B7ZP83"/>
<dbReference type="Pfam" id="PF04402">
    <property type="entry name" value="SIMPL"/>
    <property type="match status" value="1"/>
</dbReference>
<dbReference type="PANTHER" id="PTHR34387">
    <property type="entry name" value="SLR1258 PROTEIN"/>
    <property type="match status" value="1"/>
</dbReference>